<evidence type="ECO:0000256" key="1">
    <source>
        <dbReference type="ARBA" id="ARBA00005417"/>
    </source>
</evidence>
<accession>A0A1H9TTH5</accession>
<reference evidence="6 7" key="1">
    <citation type="submission" date="2016-10" db="EMBL/GenBank/DDBJ databases">
        <authorList>
            <person name="de Groot N.N."/>
        </authorList>
    </citation>
    <scope>NUCLEOTIDE SEQUENCE [LARGE SCALE GENOMIC DNA]</scope>
    <source>
        <strain evidence="6 7">DSM 13760</strain>
    </source>
</reference>
<dbReference type="InterPro" id="IPR017871">
    <property type="entry name" value="ABC_transporter-like_CS"/>
</dbReference>
<feature type="domain" description="ABC transporter" evidence="5">
    <location>
        <begin position="6"/>
        <end position="233"/>
    </location>
</feature>
<sequence>MSQYLLETNALSKKYKDYFAVQNVNLHIKRGEIYGLVGKNGAGKTTIMRMISGLATPTSREISLFGEMGSKVKTYFSRIGVLIEAPGLYGDMSAADNLTLKKIGIGLQEKDYIPSLLRLVGLADVGNKKVKNFSLGMRQRLGIAMALIGEPDLLILDEPINGLDPEGIVEVREILMRLAAERNITIMISSHLLEELSKMATAYGFIHKGELIKEISHDQLMKECKEYIEIQFDAPRLATPVLDQMGITDYKVVNQQTIQVYEQLARNSEINLALAKANIGIRSMTISRVSLEDYFLNLTGGETHA</sequence>
<keyword evidence="7" id="KW-1185">Reference proteome</keyword>
<organism evidence="6 7">
    <name type="scientific">Isobaculum melis</name>
    <dbReference type="NCBI Taxonomy" id="142588"/>
    <lineage>
        <taxon>Bacteria</taxon>
        <taxon>Bacillati</taxon>
        <taxon>Bacillota</taxon>
        <taxon>Bacilli</taxon>
        <taxon>Lactobacillales</taxon>
        <taxon>Carnobacteriaceae</taxon>
        <taxon>Isobaculum</taxon>
    </lineage>
</organism>
<dbReference type="AlphaFoldDB" id="A0A1H9TTH5"/>
<dbReference type="EMBL" id="FOHA01000016">
    <property type="protein sequence ID" value="SES00630.1"/>
    <property type="molecule type" value="Genomic_DNA"/>
</dbReference>
<dbReference type="GO" id="GO:0016887">
    <property type="term" value="F:ATP hydrolysis activity"/>
    <property type="evidence" value="ECO:0007669"/>
    <property type="project" value="InterPro"/>
</dbReference>
<dbReference type="Gene3D" id="3.40.50.300">
    <property type="entry name" value="P-loop containing nucleotide triphosphate hydrolases"/>
    <property type="match status" value="1"/>
</dbReference>
<gene>
    <name evidence="6" type="ORF">SAMN04488559_11641</name>
</gene>
<keyword evidence="4 6" id="KW-0067">ATP-binding</keyword>
<dbReference type="SMART" id="SM00382">
    <property type="entry name" value="AAA"/>
    <property type="match status" value="1"/>
</dbReference>
<dbReference type="RefSeq" id="WP_092653360.1">
    <property type="nucleotide sequence ID" value="NZ_FOHA01000016.1"/>
</dbReference>
<protein>
    <submittedName>
        <fullName evidence="6">ABC-2 type transport system ATP-binding protein</fullName>
    </submittedName>
</protein>
<dbReference type="OrthoDB" id="9804819at2"/>
<dbReference type="PROSITE" id="PS00211">
    <property type="entry name" value="ABC_TRANSPORTER_1"/>
    <property type="match status" value="1"/>
</dbReference>
<evidence type="ECO:0000256" key="3">
    <source>
        <dbReference type="ARBA" id="ARBA00022741"/>
    </source>
</evidence>
<evidence type="ECO:0000313" key="7">
    <source>
        <dbReference type="Proteomes" id="UP000198948"/>
    </source>
</evidence>
<dbReference type="InterPro" id="IPR003593">
    <property type="entry name" value="AAA+_ATPase"/>
</dbReference>
<evidence type="ECO:0000313" key="6">
    <source>
        <dbReference type="EMBL" id="SES00630.1"/>
    </source>
</evidence>
<dbReference type="InterPro" id="IPR027417">
    <property type="entry name" value="P-loop_NTPase"/>
</dbReference>
<dbReference type="GO" id="GO:0005524">
    <property type="term" value="F:ATP binding"/>
    <property type="evidence" value="ECO:0007669"/>
    <property type="project" value="UniProtKB-KW"/>
</dbReference>
<proteinExistence type="inferred from homology"/>
<dbReference type="SUPFAM" id="SSF52540">
    <property type="entry name" value="P-loop containing nucleoside triphosphate hydrolases"/>
    <property type="match status" value="1"/>
</dbReference>
<dbReference type="PANTHER" id="PTHR43335">
    <property type="entry name" value="ABC TRANSPORTER, ATP-BINDING PROTEIN"/>
    <property type="match status" value="1"/>
</dbReference>
<name>A0A1H9TTH5_9LACT</name>
<evidence type="ECO:0000259" key="5">
    <source>
        <dbReference type="PROSITE" id="PS50893"/>
    </source>
</evidence>
<keyword evidence="2" id="KW-0813">Transport</keyword>
<dbReference type="STRING" id="142588.SAMN04488559_11641"/>
<dbReference type="InterPro" id="IPR003439">
    <property type="entry name" value="ABC_transporter-like_ATP-bd"/>
</dbReference>
<evidence type="ECO:0000256" key="2">
    <source>
        <dbReference type="ARBA" id="ARBA00022448"/>
    </source>
</evidence>
<keyword evidence="3" id="KW-0547">Nucleotide-binding</keyword>
<dbReference type="Pfam" id="PF00005">
    <property type="entry name" value="ABC_tran"/>
    <property type="match status" value="1"/>
</dbReference>
<dbReference type="PANTHER" id="PTHR43335:SF8">
    <property type="entry name" value="ABC TRANSPORTER, ATP-BINDING PROTEIN"/>
    <property type="match status" value="1"/>
</dbReference>
<dbReference type="PROSITE" id="PS50893">
    <property type="entry name" value="ABC_TRANSPORTER_2"/>
    <property type="match status" value="1"/>
</dbReference>
<evidence type="ECO:0000256" key="4">
    <source>
        <dbReference type="ARBA" id="ARBA00022840"/>
    </source>
</evidence>
<comment type="similarity">
    <text evidence="1">Belongs to the ABC transporter superfamily.</text>
</comment>
<dbReference type="Proteomes" id="UP000198948">
    <property type="component" value="Unassembled WGS sequence"/>
</dbReference>